<dbReference type="InterPro" id="IPR032543">
    <property type="entry name" value="DUF4946"/>
</dbReference>
<feature type="signal peptide" evidence="1">
    <location>
        <begin position="1"/>
        <end position="22"/>
    </location>
</feature>
<dbReference type="Pfam" id="PF16304">
    <property type="entry name" value="DUF4946"/>
    <property type="match status" value="1"/>
</dbReference>
<sequence length="176" mass="18879">MRGWSRLGVALLGMGAAFVAWSADEGVVSWPAGWQVSRSPEAPTDDVPLVRERGVKLAADGTQVLVMEVTRSRLAASHDVDMQRVILQMRKSLQIDFLRQGLQAACSKPKDATLGGLAAVELICSVSQNGNEVLKQVLQVAVGKEAAYSLSYASPAAQYQEQKADIEAVKSALKLQ</sequence>
<accession>A0A024HF93</accession>
<evidence type="ECO:0000313" key="3">
    <source>
        <dbReference type="Proteomes" id="UP000025241"/>
    </source>
</evidence>
<dbReference type="KEGG" id="pkc:PKB_1805"/>
<dbReference type="EMBL" id="HG322950">
    <property type="protein sequence ID" value="CDF83162.1"/>
    <property type="molecule type" value="Genomic_DNA"/>
</dbReference>
<name>A0A024HF93_PSEKB</name>
<protein>
    <recommendedName>
        <fullName evidence="4">DUF4946 domain-containing protein</fullName>
    </recommendedName>
</protein>
<dbReference type="PATRIC" id="fig|1301098.3.peg.1798"/>
<reference evidence="2 3" key="2">
    <citation type="submission" date="2014-05" db="EMBL/GenBank/DDBJ databases">
        <title>Genome sequence of the 3-chlorobenzoate degrading bacterium Pseudomonas knackmussii B13 shows multiple evidence for horizontal gene transfer.</title>
        <authorList>
            <person name="Miyazaki R."/>
            <person name="Bertelli C."/>
            <person name="Falquet L."/>
            <person name="Robinson-Rechavi M."/>
            <person name="Gharib W."/>
            <person name="Roy S."/>
            <person name="Van der Meer J.R."/>
        </authorList>
    </citation>
    <scope>NUCLEOTIDE SEQUENCE [LARGE SCALE GENOMIC DNA]</scope>
    <source>
        <strain evidence="2 3">B13</strain>
    </source>
</reference>
<dbReference type="Proteomes" id="UP000025241">
    <property type="component" value="Chromosome I"/>
</dbReference>
<gene>
    <name evidence="2" type="ORF">PKB_1805</name>
</gene>
<organism evidence="2 3">
    <name type="scientific">Pseudomonas knackmussii (strain DSM 6978 / CCUG 54928 / LMG 23759 / B13)</name>
    <dbReference type="NCBI Taxonomy" id="1301098"/>
    <lineage>
        <taxon>Bacteria</taxon>
        <taxon>Pseudomonadati</taxon>
        <taxon>Pseudomonadota</taxon>
        <taxon>Gammaproteobacteria</taxon>
        <taxon>Pseudomonadales</taxon>
        <taxon>Pseudomonadaceae</taxon>
        <taxon>Pseudomonas</taxon>
    </lineage>
</organism>
<keyword evidence="1" id="KW-0732">Signal</keyword>
<evidence type="ECO:0008006" key="4">
    <source>
        <dbReference type="Google" id="ProtNLM"/>
    </source>
</evidence>
<dbReference type="AlphaFoldDB" id="A0A024HF93"/>
<proteinExistence type="predicted"/>
<dbReference type="HOGENOM" id="CLU_101777_0_0_6"/>
<keyword evidence="3" id="KW-1185">Reference proteome</keyword>
<evidence type="ECO:0000256" key="1">
    <source>
        <dbReference type="SAM" id="SignalP"/>
    </source>
</evidence>
<reference evidence="2 3" key="1">
    <citation type="submission" date="2013-03" db="EMBL/GenBank/DDBJ databases">
        <authorList>
            <person name="Linke B."/>
        </authorList>
    </citation>
    <scope>NUCLEOTIDE SEQUENCE [LARGE SCALE GENOMIC DNA]</scope>
    <source>
        <strain evidence="2 3">B13</strain>
    </source>
</reference>
<dbReference type="Gene3D" id="3.40.1000.10">
    <property type="entry name" value="Mog1/PsbP, alpha/beta/alpha sandwich"/>
    <property type="match status" value="1"/>
</dbReference>
<evidence type="ECO:0000313" key="2">
    <source>
        <dbReference type="EMBL" id="CDF83162.1"/>
    </source>
</evidence>
<feature type="chain" id="PRO_5001533145" description="DUF4946 domain-containing protein" evidence="1">
    <location>
        <begin position="23"/>
        <end position="176"/>
    </location>
</feature>